<dbReference type="InterPro" id="IPR001173">
    <property type="entry name" value="Glyco_trans_2-like"/>
</dbReference>
<dbReference type="OrthoDB" id="635429at2"/>
<dbReference type="InterPro" id="IPR029044">
    <property type="entry name" value="Nucleotide-diphossugar_trans"/>
</dbReference>
<name>A0A1M6R7L9_9FLAO</name>
<dbReference type="Gene3D" id="3.90.550.10">
    <property type="entry name" value="Spore Coat Polysaccharide Biosynthesis Protein SpsA, Chain A"/>
    <property type="match status" value="1"/>
</dbReference>
<keyword evidence="2" id="KW-0808">Transferase</keyword>
<dbReference type="PANTHER" id="PTHR22916:SF3">
    <property type="entry name" value="UDP-GLCNAC:BETAGAL BETA-1,3-N-ACETYLGLUCOSAMINYLTRANSFERASE-LIKE PROTEIN 1"/>
    <property type="match status" value="1"/>
</dbReference>
<feature type="domain" description="Glycosyltransferase 2-like" evidence="1">
    <location>
        <begin position="5"/>
        <end position="166"/>
    </location>
</feature>
<dbReference type="SUPFAM" id="SSF53448">
    <property type="entry name" value="Nucleotide-diphospho-sugar transferases"/>
    <property type="match status" value="1"/>
</dbReference>
<dbReference type="AlphaFoldDB" id="A0A1M6R7L9"/>
<gene>
    <name evidence="2" type="ORF">SAMN05444371_1729</name>
</gene>
<dbReference type="Proteomes" id="UP000184498">
    <property type="component" value="Unassembled WGS sequence"/>
</dbReference>
<protein>
    <submittedName>
        <fullName evidence="2">Glycosyltransferase, GT2 family</fullName>
    </submittedName>
</protein>
<evidence type="ECO:0000259" key="1">
    <source>
        <dbReference type="Pfam" id="PF00535"/>
    </source>
</evidence>
<dbReference type="RefSeq" id="WP_084081291.1">
    <property type="nucleotide sequence ID" value="NZ_FRAM01000002.1"/>
</dbReference>
<dbReference type="Pfam" id="PF00535">
    <property type="entry name" value="Glycos_transf_2"/>
    <property type="match status" value="1"/>
</dbReference>
<sequence length="288" mass="33816">MKKFSVLIAHYNNYNYFRDCHESLLRQTYQNFEAIILDDCSTDGSFDKLQTLVGDDPRFIVLRNTQNLGVGYTKKRLVELASGEICGFVDPDDAITENAIQESVNSYRDEEVIATYSYIKICDEHLVFTKIFPNTRKVRKSNPLFFNIGFEISHFFTFRKSAYQKIRGINPDLRVAEDMDLYLQLYDLGRIIFIPKPLYLYRIHDNGLSHTPEKENLKNENWHLVIKETLRRRNITRLYGTPISEISDLPKFIYKKENTLSRKILSKFSKAKRRLIQKMASVFKALPE</sequence>
<organism evidence="2 3">
    <name type="scientific">Epilithonimonas mollis</name>
    <dbReference type="NCBI Taxonomy" id="216903"/>
    <lineage>
        <taxon>Bacteria</taxon>
        <taxon>Pseudomonadati</taxon>
        <taxon>Bacteroidota</taxon>
        <taxon>Flavobacteriia</taxon>
        <taxon>Flavobacteriales</taxon>
        <taxon>Weeksellaceae</taxon>
        <taxon>Chryseobacterium group</taxon>
        <taxon>Epilithonimonas</taxon>
    </lineage>
</organism>
<dbReference type="STRING" id="216903.SAMN05444371_1729"/>
<proteinExistence type="predicted"/>
<dbReference type="EMBL" id="FRAM01000002">
    <property type="protein sequence ID" value="SHK28471.1"/>
    <property type="molecule type" value="Genomic_DNA"/>
</dbReference>
<reference evidence="3" key="1">
    <citation type="submission" date="2016-11" db="EMBL/GenBank/DDBJ databases">
        <authorList>
            <person name="Varghese N."/>
            <person name="Submissions S."/>
        </authorList>
    </citation>
    <scope>NUCLEOTIDE SEQUENCE [LARGE SCALE GENOMIC DNA]</scope>
    <source>
        <strain evidence="3">DSM 18016</strain>
    </source>
</reference>
<evidence type="ECO:0000313" key="3">
    <source>
        <dbReference type="Proteomes" id="UP000184498"/>
    </source>
</evidence>
<keyword evidence="3" id="KW-1185">Reference proteome</keyword>
<dbReference type="PANTHER" id="PTHR22916">
    <property type="entry name" value="GLYCOSYLTRANSFERASE"/>
    <property type="match status" value="1"/>
</dbReference>
<accession>A0A1M6R7L9</accession>
<evidence type="ECO:0000313" key="2">
    <source>
        <dbReference type="EMBL" id="SHK28471.1"/>
    </source>
</evidence>
<dbReference type="GO" id="GO:0016758">
    <property type="term" value="F:hexosyltransferase activity"/>
    <property type="evidence" value="ECO:0007669"/>
    <property type="project" value="UniProtKB-ARBA"/>
</dbReference>